<feature type="region of interest" description="Disordered" evidence="5">
    <location>
        <begin position="208"/>
        <end position="262"/>
    </location>
</feature>
<keyword evidence="3" id="KW-0539">Nucleus</keyword>
<reference evidence="7" key="1">
    <citation type="submission" date="2021-12" db="EMBL/GenBank/DDBJ databases">
        <authorList>
            <person name="King R."/>
        </authorList>
    </citation>
    <scope>NUCLEOTIDE SEQUENCE</scope>
</reference>
<evidence type="ECO:0000256" key="1">
    <source>
        <dbReference type="ARBA" id="ARBA00004604"/>
    </source>
</evidence>
<evidence type="ECO:0000259" key="6">
    <source>
        <dbReference type="PROSITE" id="PS50102"/>
    </source>
</evidence>
<dbReference type="Gene3D" id="3.30.70.330">
    <property type="match status" value="1"/>
</dbReference>
<dbReference type="InterPro" id="IPR000504">
    <property type="entry name" value="RRM_dom"/>
</dbReference>
<dbReference type="EMBL" id="OU963901">
    <property type="protein sequence ID" value="CAH2991743.1"/>
    <property type="molecule type" value="Genomic_DNA"/>
</dbReference>
<sequence>MTQYFKQFGMVTNARVIRSKRTGHSKGFAFVEFRDPAVAEIVADTMNNYLMGKRLIKAVCIPPEKQKRFARRKHWNAVNNPSNNMRIKMKKEYNTDPNEEGELKRAKKMLSTFHKMKRKLSTFGINYDIFSPVDVPEELSHLLAKPEVKQEKVEENKNDINKIYLVKEKNKKEEKGLETQTKKENKKSKKNAMVIVEKKVSTSNETVAVQKSKKAKQLKLKAAESTISNKKPKIGNEGTTPKKKRKFENESKVIRKQFKKKK</sequence>
<keyword evidence="8" id="KW-1185">Reference proteome</keyword>
<protein>
    <recommendedName>
        <fullName evidence="6">RRM domain-containing protein</fullName>
    </recommendedName>
</protein>
<feature type="domain" description="RRM" evidence="6">
    <location>
        <begin position="1"/>
        <end position="55"/>
    </location>
</feature>
<keyword evidence="2 4" id="KW-0694">RNA-binding</keyword>
<evidence type="ECO:0000256" key="4">
    <source>
        <dbReference type="PROSITE-ProRule" id="PRU00176"/>
    </source>
</evidence>
<dbReference type="CDD" id="cd12307">
    <property type="entry name" value="RRM_NIFK_like"/>
    <property type="match status" value="1"/>
</dbReference>
<evidence type="ECO:0000256" key="2">
    <source>
        <dbReference type="ARBA" id="ARBA00022884"/>
    </source>
</evidence>
<dbReference type="Pfam" id="PF00076">
    <property type="entry name" value="RRM_1"/>
    <property type="match status" value="1"/>
</dbReference>
<gene>
    <name evidence="7" type="ORF">CHILSU_LOCUS10787</name>
</gene>
<dbReference type="PROSITE" id="PS50102">
    <property type="entry name" value="RRM"/>
    <property type="match status" value="1"/>
</dbReference>
<dbReference type="PANTHER" id="PTHR46754">
    <property type="entry name" value="MKI67 FHA DOMAIN-INTERACTING NUCLEOLAR PHOSPHOPROTEIN"/>
    <property type="match status" value="1"/>
</dbReference>
<evidence type="ECO:0000313" key="8">
    <source>
        <dbReference type="Proteomes" id="UP001153292"/>
    </source>
</evidence>
<evidence type="ECO:0000256" key="5">
    <source>
        <dbReference type="SAM" id="MobiDB-lite"/>
    </source>
</evidence>
<evidence type="ECO:0000256" key="3">
    <source>
        <dbReference type="ARBA" id="ARBA00023242"/>
    </source>
</evidence>
<evidence type="ECO:0000313" key="7">
    <source>
        <dbReference type="EMBL" id="CAH2991743.1"/>
    </source>
</evidence>
<dbReference type="InterPro" id="IPR012677">
    <property type="entry name" value="Nucleotide-bd_a/b_plait_sf"/>
</dbReference>
<proteinExistence type="predicted"/>
<name>A0ABN8LCG0_CHISP</name>
<dbReference type="InterPro" id="IPR035979">
    <property type="entry name" value="RBD_domain_sf"/>
</dbReference>
<organism evidence="7 8">
    <name type="scientific">Chilo suppressalis</name>
    <name type="common">Asiatic rice borer moth</name>
    <dbReference type="NCBI Taxonomy" id="168631"/>
    <lineage>
        <taxon>Eukaryota</taxon>
        <taxon>Metazoa</taxon>
        <taxon>Ecdysozoa</taxon>
        <taxon>Arthropoda</taxon>
        <taxon>Hexapoda</taxon>
        <taxon>Insecta</taxon>
        <taxon>Pterygota</taxon>
        <taxon>Neoptera</taxon>
        <taxon>Endopterygota</taxon>
        <taxon>Lepidoptera</taxon>
        <taxon>Glossata</taxon>
        <taxon>Ditrysia</taxon>
        <taxon>Pyraloidea</taxon>
        <taxon>Crambidae</taxon>
        <taxon>Crambinae</taxon>
        <taxon>Chilo</taxon>
    </lineage>
</organism>
<dbReference type="Proteomes" id="UP001153292">
    <property type="component" value="Chromosome 8"/>
</dbReference>
<accession>A0ABN8LCG0</accession>
<dbReference type="SUPFAM" id="SSF54928">
    <property type="entry name" value="RNA-binding domain, RBD"/>
    <property type="match status" value="1"/>
</dbReference>
<comment type="subcellular location">
    <subcellularLocation>
        <location evidence="1">Nucleus</location>
        <location evidence="1">Nucleolus</location>
    </subcellularLocation>
</comment>